<evidence type="ECO:0000313" key="3">
    <source>
        <dbReference type="Proteomes" id="UP001313282"/>
    </source>
</evidence>
<dbReference type="Proteomes" id="UP001313282">
    <property type="component" value="Unassembled WGS sequence"/>
</dbReference>
<evidence type="ECO:0000313" key="2">
    <source>
        <dbReference type="EMBL" id="KAK6356166.1"/>
    </source>
</evidence>
<dbReference type="EMBL" id="JAVHNR010000001">
    <property type="protein sequence ID" value="KAK6356166.1"/>
    <property type="molecule type" value="Genomic_DNA"/>
</dbReference>
<feature type="region of interest" description="Disordered" evidence="1">
    <location>
        <begin position="258"/>
        <end position="278"/>
    </location>
</feature>
<feature type="compositionally biased region" description="Polar residues" evidence="1">
    <location>
        <begin position="119"/>
        <end position="129"/>
    </location>
</feature>
<feature type="compositionally biased region" description="Basic and acidic residues" evidence="1">
    <location>
        <begin position="341"/>
        <end position="355"/>
    </location>
</feature>
<sequence length="389" mass="44055">MNSQTTPSPPPKSKKTSFSKLRRMPSLKRSKSFKQDPKPTSSSSPPRTGTPKPSPTRTDTSKSSSSPRKTLSKLSQLKSRISSVHSYLSKPSTSQTRPISSFLMGLYSNPSAEAPETLIPSTQGKNPKPTTRAKDFDRYRTFQTSPNSPPILINNIIPIRPKVITNLETFDAPLLTRISSPESFFTARETISPSITPTIVPSDCSIASSDAIYRFTSPTKFWEGINHRNEQKRLNREMVELEGKELSLCERIRMSRFQKKGEDGESTDIPGEKGKGTEIRKQFLFPQIPNYQPHSAEERKEREELNKSIGFIDSDWIKRLEERYYGLNEPDDKIDGEEDTPGTKEETSKTDDENVKPGLTYWERMDEWRKFVATAMGNAMAELYSTKVQ</sequence>
<name>A0AAN8MZH2_9PEZI</name>
<feature type="region of interest" description="Disordered" evidence="1">
    <location>
        <begin position="327"/>
        <end position="357"/>
    </location>
</feature>
<feature type="compositionally biased region" description="Polar residues" evidence="1">
    <location>
        <begin position="76"/>
        <end position="96"/>
    </location>
</feature>
<comment type="caution">
    <text evidence="2">The sequence shown here is derived from an EMBL/GenBank/DDBJ whole genome shotgun (WGS) entry which is preliminary data.</text>
</comment>
<protein>
    <submittedName>
        <fullName evidence="2">Uncharacterized protein</fullName>
    </submittedName>
</protein>
<keyword evidence="3" id="KW-1185">Reference proteome</keyword>
<organism evidence="2 3">
    <name type="scientific">Orbilia javanica</name>
    <dbReference type="NCBI Taxonomy" id="47235"/>
    <lineage>
        <taxon>Eukaryota</taxon>
        <taxon>Fungi</taxon>
        <taxon>Dikarya</taxon>
        <taxon>Ascomycota</taxon>
        <taxon>Pezizomycotina</taxon>
        <taxon>Orbiliomycetes</taxon>
        <taxon>Orbiliales</taxon>
        <taxon>Orbiliaceae</taxon>
        <taxon>Orbilia</taxon>
    </lineage>
</organism>
<evidence type="ECO:0000256" key="1">
    <source>
        <dbReference type="SAM" id="MobiDB-lite"/>
    </source>
</evidence>
<gene>
    <name evidence="2" type="ORF">TWF718_000538</name>
</gene>
<feature type="region of interest" description="Disordered" evidence="1">
    <location>
        <begin position="1"/>
        <end position="96"/>
    </location>
</feature>
<dbReference type="AlphaFoldDB" id="A0AAN8MZH2"/>
<reference evidence="2 3" key="1">
    <citation type="submission" date="2019-10" db="EMBL/GenBank/DDBJ databases">
        <authorList>
            <person name="Palmer J.M."/>
        </authorList>
    </citation>
    <scope>NUCLEOTIDE SEQUENCE [LARGE SCALE GENOMIC DNA]</scope>
    <source>
        <strain evidence="2 3">TWF718</strain>
    </source>
</reference>
<feature type="region of interest" description="Disordered" evidence="1">
    <location>
        <begin position="284"/>
        <end position="303"/>
    </location>
</feature>
<feature type="region of interest" description="Disordered" evidence="1">
    <location>
        <begin position="113"/>
        <end position="133"/>
    </location>
</feature>
<proteinExistence type="predicted"/>
<feature type="compositionally biased region" description="Basic residues" evidence="1">
    <location>
        <begin position="12"/>
        <end position="32"/>
    </location>
</feature>
<accession>A0AAN8MZH2</accession>
<feature type="compositionally biased region" description="Low complexity" evidence="1">
    <location>
        <begin position="38"/>
        <end position="75"/>
    </location>
</feature>